<dbReference type="RefSeq" id="WP_014796094.1">
    <property type="nucleotide sequence ID" value="NC_018018.1"/>
</dbReference>
<dbReference type="HOGENOM" id="CLU_018986_2_0_10"/>
<evidence type="ECO:0000256" key="2">
    <source>
        <dbReference type="ARBA" id="ARBA00009077"/>
    </source>
</evidence>
<dbReference type="GO" id="GO:0004123">
    <property type="term" value="F:cystathionine gamma-lyase activity"/>
    <property type="evidence" value="ECO:0007669"/>
    <property type="project" value="TreeGrafter"/>
</dbReference>
<accession>I4AF91</accession>
<evidence type="ECO:0000313" key="6">
    <source>
        <dbReference type="EMBL" id="AFM02626.1"/>
    </source>
</evidence>
<dbReference type="AlphaFoldDB" id="I4AF91"/>
<gene>
    <name evidence="6" type="ordered locus">Fleli_0126</name>
</gene>
<dbReference type="InterPro" id="IPR000277">
    <property type="entry name" value="Cys/Met-Metab_PyrdxlP-dep_enz"/>
</dbReference>
<dbReference type="GO" id="GO:0030170">
    <property type="term" value="F:pyridoxal phosphate binding"/>
    <property type="evidence" value="ECO:0007669"/>
    <property type="project" value="InterPro"/>
</dbReference>
<dbReference type="PROSITE" id="PS00868">
    <property type="entry name" value="CYS_MET_METAB_PP"/>
    <property type="match status" value="1"/>
</dbReference>
<dbReference type="PIRSF" id="PIRSF001434">
    <property type="entry name" value="CGS"/>
    <property type="match status" value="1"/>
</dbReference>
<dbReference type="SUPFAM" id="SSF53383">
    <property type="entry name" value="PLP-dependent transferases"/>
    <property type="match status" value="1"/>
</dbReference>
<dbReference type="eggNOG" id="COG0626">
    <property type="taxonomic scope" value="Bacteria"/>
</dbReference>
<evidence type="ECO:0000256" key="1">
    <source>
        <dbReference type="ARBA" id="ARBA00001933"/>
    </source>
</evidence>
<evidence type="ECO:0000313" key="7">
    <source>
        <dbReference type="Proteomes" id="UP000006054"/>
    </source>
</evidence>
<dbReference type="FunFam" id="3.40.640.10:FF:000046">
    <property type="entry name" value="Cystathionine gamma-lyase"/>
    <property type="match status" value="1"/>
</dbReference>
<name>I4AF91_BERLS</name>
<evidence type="ECO:0000256" key="3">
    <source>
        <dbReference type="ARBA" id="ARBA00022898"/>
    </source>
</evidence>
<dbReference type="Pfam" id="PF01053">
    <property type="entry name" value="Cys_Met_Meta_PP"/>
    <property type="match status" value="1"/>
</dbReference>
<keyword evidence="3 4" id="KW-0663">Pyridoxal phosphate</keyword>
<dbReference type="GO" id="GO:0019346">
    <property type="term" value="P:transsulfuration"/>
    <property type="evidence" value="ECO:0007669"/>
    <property type="project" value="InterPro"/>
</dbReference>
<dbReference type="GO" id="GO:0005737">
    <property type="term" value="C:cytoplasm"/>
    <property type="evidence" value="ECO:0007669"/>
    <property type="project" value="TreeGrafter"/>
</dbReference>
<dbReference type="Gene3D" id="3.40.640.10">
    <property type="entry name" value="Type I PLP-dependent aspartate aminotransferase-like (Major domain)"/>
    <property type="match status" value="1"/>
</dbReference>
<reference evidence="7" key="1">
    <citation type="submission" date="2012-06" db="EMBL/GenBank/DDBJ databases">
        <title>The complete genome of Flexibacter litoralis DSM 6794.</title>
        <authorList>
            <person name="Lucas S."/>
            <person name="Copeland A."/>
            <person name="Lapidus A."/>
            <person name="Glavina del Rio T."/>
            <person name="Dalin E."/>
            <person name="Tice H."/>
            <person name="Bruce D."/>
            <person name="Goodwin L."/>
            <person name="Pitluck S."/>
            <person name="Peters L."/>
            <person name="Ovchinnikova G."/>
            <person name="Lu M."/>
            <person name="Kyrpides N."/>
            <person name="Mavromatis K."/>
            <person name="Ivanova N."/>
            <person name="Brettin T."/>
            <person name="Detter J.C."/>
            <person name="Han C."/>
            <person name="Larimer F."/>
            <person name="Land M."/>
            <person name="Hauser L."/>
            <person name="Markowitz V."/>
            <person name="Cheng J.-F."/>
            <person name="Hugenholtz P."/>
            <person name="Woyke T."/>
            <person name="Wu D."/>
            <person name="Spring S."/>
            <person name="Lang E."/>
            <person name="Kopitz M."/>
            <person name="Brambilla E."/>
            <person name="Klenk H.-P."/>
            <person name="Eisen J.A."/>
        </authorList>
    </citation>
    <scope>NUCLEOTIDE SEQUENCE [LARGE SCALE GENOMIC DNA]</scope>
    <source>
        <strain evidence="7">ATCC 23117 / DSM 6794 / NBRC 15988 / NCIMB 1366 / Sio-4</strain>
    </source>
</reference>
<dbReference type="PANTHER" id="PTHR11808">
    <property type="entry name" value="TRANS-SULFURATION ENZYME FAMILY MEMBER"/>
    <property type="match status" value="1"/>
</dbReference>
<dbReference type="GO" id="GO:0019343">
    <property type="term" value="P:cysteine biosynthetic process via cystathionine"/>
    <property type="evidence" value="ECO:0007669"/>
    <property type="project" value="TreeGrafter"/>
</dbReference>
<comment type="similarity">
    <text evidence="2 5">Belongs to the trans-sulfuration enzymes family.</text>
</comment>
<keyword evidence="7" id="KW-1185">Reference proteome</keyword>
<dbReference type="PANTHER" id="PTHR11808:SF15">
    <property type="entry name" value="CYSTATHIONINE GAMMA-LYASE"/>
    <property type="match status" value="1"/>
</dbReference>
<comment type="cofactor">
    <cofactor evidence="1 5">
        <name>pyridoxal 5'-phosphate</name>
        <dbReference type="ChEBI" id="CHEBI:597326"/>
    </cofactor>
</comment>
<organism evidence="6 7">
    <name type="scientific">Bernardetia litoralis (strain ATCC 23117 / DSM 6794 / NBRC 15988 / NCIMB 1366 / Fx l1 / Sio-4)</name>
    <name type="common">Flexibacter litoralis</name>
    <dbReference type="NCBI Taxonomy" id="880071"/>
    <lineage>
        <taxon>Bacteria</taxon>
        <taxon>Pseudomonadati</taxon>
        <taxon>Bacteroidota</taxon>
        <taxon>Cytophagia</taxon>
        <taxon>Cytophagales</taxon>
        <taxon>Bernardetiaceae</taxon>
        <taxon>Bernardetia</taxon>
    </lineage>
</organism>
<keyword evidence="6" id="KW-0456">Lyase</keyword>
<evidence type="ECO:0000256" key="4">
    <source>
        <dbReference type="PIRSR" id="PIRSR001434-2"/>
    </source>
</evidence>
<sequence length="379" mass="41460">MKKSTQCVHSGTYFDEKSGGVNTPIFTSTAYTYNDAASISYPRYFNTINQEVVAQKIAALERGEAALIFSSGMAATMTALLGVLEAGDHLILQNDIYGGTHYAVSEQLSKIGIESTFVEGRKVEDFEKAIKPNSKAIFIETPSNPLLLLVDIAEMANFAKENNLISVIDNTFGTPIFQNPLRLGIDIVIHSGTKYLAGHSDLSCGAVVTSQKMIEKIHHVAFNFGGNLDSMATSLLERSLKTLAIRVKTQAQNAQKIAETLQKLPQIKKVFYPGLESHPDHEIAKKQMKDGFGAMLSFELDTDAEGRAKFVRHLELICKALSLGGVESTLTEPSLTSHSKIPADMRKRMGITDNLYRLSVGIEDADDLIEDLTNAIQTL</sequence>
<dbReference type="Proteomes" id="UP000006054">
    <property type="component" value="Chromosome"/>
</dbReference>
<evidence type="ECO:0000256" key="5">
    <source>
        <dbReference type="RuleBase" id="RU362118"/>
    </source>
</evidence>
<proteinExistence type="inferred from homology"/>
<dbReference type="OrthoDB" id="634606at2"/>
<dbReference type="FunFam" id="3.90.1150.10:FF:000033">
    <property type="entry name" value="Cystathionine gamma-synthase"/>
    <property type="match status" value="1"/>
</dbReference>
<dbReference type="CDD" id="cd00614">
    <property type="entry name" value="CGS_like"/>
    <property type="match status" value="1"/>
</dbReference>
<dbReference type="EMBL" id="CP003345">
    <property type="protein sequence ID" value="AFM02626.1"/>
    <property type="molecule type" value="Genomic_DNA"/>
</dbReference>
<dbReference type="GO" id="GO:0009086">
    <property type="term" value="P:methionine biosynthetic process"/>
    <property type="evidence" value="ECO:0007669"/>
    <property type="project" value="UniProtKB-ARBA"/>
</dbReference>
<dbReference type="InterPro" id="IPR015422">
    <property type="entry name" value="PyrdxlP-dep_Trfase_small"/>
</dbReference>
<dbReference type="InterPro" id="IPR054542">
    <property type="entry name" value="Cys_met_metab_PP"/>
</dbReference>
<dbReference type="InterPro" id="IPR015424">
    <property type="entry name" value="PyrdxlP-dep_Trfase"/>
</dbReference>
<protein>
    <submittedName>
        <fullName evidence="6">Cystathionine beta-lyase/cystathionine gamma-synthase</fullName>
    </submittedName>
</protein>
<dbReference type="STRING" id="880071.Fleli_0126"/>
<dbReference type="InterPro" id="IPR015421">
    <property type="entry name" value="PyrdxlP-dep_Trfase_major"/>
</dbReference>
<dbReference type="Gene3D" id="3.90.1150.10">
    <property type="entry name" value="Aspartate Aminotransferase, domain 1"/>
    <property type="match status" value="1"/>
</dbReference>
<dbReference type="PATRIC" id="fig|880071.3.peg.125"/>
<dbReference type="GO" id="GO:0003962">
    <property type="term" value="F:cystathionine gamma-synthase activity"/>
    <property type="evidence" value="ECO:0007669"/>
    <property type="project" value="TreeGrafter"/>
</dbReference>
<feature type="modified residue" description="N6-(pyridoxal phosphate)lysine" evidence="4">
    <location>
        <position position="194"/>
    </location>
</feature>
<dbReference type="KEGG" id="fli:Fleli_0126"/>